<comment type="similarity">
    <text evidence="1">Belongs to the metallophosphoesterase superfamily. YfcE family.</text>
</comment>
<evidence type="ECO:0000259" key="2">
    <source>
        <dbReference type="Pfam" id="PF12850"/>
    </source>
</evidence>
<dbReference type="InterPro" id="IPR011152">
    <property type="entry name" value="Pesterase_MJ0912"/>
</dbReference>
<dbReference type="EMBL" id="PDKW01000041">
    <property type="protein sequence ID" value="PGH56608.1"/>
    <property type="molecule type" value="Genomic_DNA"/>
</dbReference>
<dbReference type="PANTHER" id="PTHR42850">
    <property type="entry name" value="METALLOPHOSPHOESTERASE"/>
    <property type="match status" value="1"/>
</dbReference>
<dbReference type="InterPro" id="IPR050126">
    <property type="entry name" value="Ap4A_hydrolase"/>
</dbReference>
<dbReference type="AlphaFoldDB" id="A0A2B8BGC3"/>
<accession>A0A2B8BGC3</accession>
<dbReference type="Proteomes" id="UP000225379">
    <property type="component" value="Unassembled WGS sequence"/>
</dbReference>
<gene>
    <name evidence="3" type="ORF">CRT60_16995</name>
</gene>
<dbReference type="GO" id="GO:0005737">
    <property type="term" value="C:cytoplasm"/>
    <property type="evidence" value="ECO:0007669"/>
    <property type="project" value="TreeGrafter"/>
</dbReference>
<evidence type="ECO:0000256" key="1">
    <source>
        <dbReference type="ARBA" id="ARBA00008950"/>
    </source>
</evidence>
<evidence type="ECO:0000313" key="3">
    <source>
        <dbReference type="EMBL" id="PGH56608.1"/>
    </source>
</evidence>
<feature type="domain" description="Calcineurin-like phosphoesterase" evidence="2">
    <location>
        <begin position="1"/>
        <end position="214"/>
    </location>
</feature>
<dbReference type="PIRSF" id="PIRSF000883">
    <property type="entry name" value="Pesterase_MJ0912"/>
    <property type="match status" value="1"/>
</dbReference>
<proteinExistence type="inferred from homology"/>
<keyword evidence="4" id="KW-1185">Reference proteome</keyword>
<organism evidence="3 4">
    <name type="scientific">Azospirillum palustre</name>
    <dbReference type="NCBI Taxonomy" id="2044885"/>
    <lineage>
        <taxon>Bacteria</taxon>
        <taxon>Pseudomonadati</taxon>
        <taxon>Pseudomonadota</taxon>
        <taxon>Alphaproteobacteria</taxon>
        <taxon>Rhodospirillales</taxon>
        <taxon>Azospirillaceae</taxon>
        <taxon>Azospirillum</taxon>
    </lineage>
</organism>
<evidence type="ECO:0000313" key="4">
    <source>
        <dbReference type="Proteomes" id="UP000225379"/>
    </source>
</evidence>
<dbReference type="PANTHER" id="PTHR42850:SF2">
    <property type="entry name" value="BLL5683 PROTEIN"/>
    <property type="match status" value="1"/>
</dbReference>
<dbReference type="InterPro" id="IPR029052">
    <property type="entry name" value="Metallo-depent_PP-like"/>
</dbReference>
<dbReference type="SUPFAM" id="SSF56300">
    <property type="entry name" value="Metallo-dependent phosphatases"/>
    <property type="match status" value="1"/>
</dbReference>
<comment type="caution">
    <text evidence="3">The sequence shown here is derived from an EMBL/GenBank/DDBJ whole genome shotgun (WGS) entry which is preliminary data.</text>
</comment>
<reference evidence="4" key="1">
    <citation type="submission" date="2017-10" db="EMBL/GenBank/DDBJ databases">
        <authorList>
            <person name="Kravchenko I.K."/>
            <person name="Grouzdev D.S."/>
        </authorList>
    </citation>
    <scope>NUCLEOTIDE SEQUENCE [LARGE SCALE GENOMIC DNA]</scope>
    <source>
        <strain evidence="4">B2</strain>
    </source>
</reference>
<name>A0A2B8BGC3_9PROT</name>
<dbReference type="Pfam" id="PF12850">
    <property type="entry name" value="Metallophos_2"/>
    <property type="match status" value="1"/>
</dbReference>
<dbReference type="Gene3D" id="3.60.21.10">
    <property type="match status" value="1"/>
</dbReference>
<dbReference type="OrthoDB" id="9813918at2"/>
<protein>
    <submittedName>
        <fullName evidence="3">Metallophosphatase family protein</fullName>
    </submittedName>
</protein>
<dbReference type="RefSeq" id="WP_098737695.1">
    <property type="nucleotide sequence ID" value="NZ_PDKW01000041.1"/>
</dbReference>
<dbReference type="GO" id="GO:0016791">
    <property type="term" value="F:phosphatase activity"/>
    <property type="evidence" value="ECO:0007669"/>
    <property type="project" value="TreeGrafter"/>
</dbReference>
<sequence>MKIALISDIHANLEALQATLDAIRAEGAERIVCLGDIVGYNTDFAACIALLRQAGAVCIAGNHDRAVAGLIGTDGFSGPAARAVAWTGARLDEDSRAFLAGLPLIADVEGTLVAVHGALHPEVGKELVRLDDDGKRALSLRALAAHPSGARICAFGHTHRAGLWEWRDGTVLAVPLDEPAGAELRADGLYLLNPGTVGEPRGADARACFACYDTVARCVTLHRVAYARRVALAKTRRAGLAPRFAAVPAPFRMKLIKILRLLGVYEWLKHALPRHASSI</sequence>
<dbReference type="InterPro" id="IPR024654">
    <property type="entry name" value="Calcineurin-like_PHP_lpxH"/>
</dbReference>